<dbReference type="EMBL" id="JRNR01000080">
    <property type="protein sequence ID" value="KGF48688.1"/>
    <property type="molecule type" value="Genomic_DNA"/>
</dbReference>
<reference evidence="2 3" key="1">
    <citation type="submission" date="2014-07" db="EMBL/GenBank/DDBJ databases">
        <authorList>
            <person name="McCorrison J."/>
            <person name="Sanka R."/>
            <person name="Torralba M."/>
            <person name="Gillis M."/>
            <person name="Haft D.H."/>
            <person name="Methe B."/>
            <person name="Sutton G."/>
            <person name="Nelson K.E."/>
        </authorList>
    </citation>
    <scope>NUCLEOTIDE SEQUENCE [LARGE SCALE GENOMIC DNA]</scope>
    <source>
        <strain evidence="2 3">DNF00882</strain>
    </source>
</reference>
<protein>
    <submittedName>
        <fullName evidence="2">Plasmid transfer protein</fullName>
    </submittedName>
</protein>
<dbReference type="AlphaFoldDB" id="A0A096ANM4"/>
<accession>A0A096ANM4</accession>
<organism evidence="2 3">
    <name type="scientific">Prevotella disiens DNF00882</name>
    <dbReference type="NCBI Taxonomy" id="1401075"/>
    <lineage>
        <taxon>Bacteria</taxon>
        <taxon>Pseudomonadati</taxon>
        <taxon>Bacteroidota</taxon>
        <taxon>Bacteroidia</taxon>
        <taxon>Bacteroidales</taxon>
        <taxon>Prevotellaceae</taxon>
        <taxon>Prevotella</taxon>
    </lineage>
</organism>
<evidence type="ECO:0000256" key="1">
    <source>
        <dbReference type="SAM" id="Phobius"/>
    </source>
</evidence>
<keyword evidence="1" id="KW-1133">Transmembrane helix</keyword>
<dbReference type="Proteomes" id="UP000029538">
    <property type="component" value="Unassembled WGS sequence"/>
</dbReference>
<feature type="transmembrane region" description="Helical" evidence="1">
    <location>
        <begin position="50"/>
        <end position="70"/>
    </location>
</feature>
<sequence length="94" mass="10576">MEEFNSYPVFKGLQKPLEFMGIRGKFIYYAAGTFLLGFIGFLVFNIIINFFAGAIALAVIAGTGIIIIFIKQKLGLHAKKRYKGIVHYTGLFDY</sequence>
<gene>
    <name evidence="2" type="ORF">HMPREF0654_08140</name>
</gene>
<proteinExistence type="predicted"/>
<evidence type="ECO:0000313" key="3">
    <source>
        <dbReference type="Proteomes" id="UP000029538"/>
    </source>
</evidence>
<evidence type="ECO:0000313" key="2">
    <source>
        <dbReference type="EMBL" id="KGF48688.1"/>
    </source>
</evidence>
<feature type="transmembrane region" description="Helical" evidence="1">
    <location>
        <begin position="26"/>
        <end position="44"/>
    </location>
</feature>
<name>A0A096ANM4_9BACT</name>
<comment type="caution">
    <text evidence="2">The sequence shown here is derived from an EMBL/GenBank/DDBJ whole genome shotgun (WGS) entry which is preliminary data.</text>
</comment>
<keyword evidence="1" id="KW-0812">Transmembrane</keyword>
<keyword evidence="1" id="KW-0472">Membrane</keyword>
<dbReference type="RefSeq" id="WP_036883804.1">
    <property type="nucleotide sequence ID" value="NZ_JRNR01000080.1"/>
</dbReference>